<dbReference type="Proteomes" id="UP000738359">
    <property type="component" value="Unassembled WGS sequence"/>
</dbReference>
<dbReference type="InterPro" id="IPR009622">
    <property type="entry name" value="NDUFAF4"/>
</dbReference>
<evidence type="ECO:0000313" key="2">
    <source>
        <dbReference type="EMBL" id="KAF9958552.1"/>
    </source>
</evidence>
<feature type="compositionally biased region" description="Low complexity" evidence="1">
    <location>
        <begin position="245"/>
        <end position="264"/>
    </location>
</feature>
<dbReference type="OrthoDB" id="2434756at2759"/>
<evidence type="ECO:0008006" key="4">
    <source>
        <dbReference type="Google" id="ProtNLM"/>
    </source>
</evidence>
<comment type="caution">
    <text evidence="2">The sequence shown here is derived from an EMBL/GenBank/DDBJ whole genome shotgun (WGS) entry which is preliminary data.</text>
</comment>
<organism evidence="2 3">
    <name type="scientific">Mortierella alpina</name>
    <name type="common">Oleaginous fungus</name>
    <name type="synonym">Mortierella renispora</name>
    <dbReference type="NCBI Taxonomy" id="64518"/>
    <lineage>
        <taxon>Eukaryota</taxon>
        <taxon>Fungi</taxon>
        <taxon>Fungi incertae sedis</taxon>
        <taxon>Mucoromycota</taxon>
        <taxon>Mortierellomycotina</taxon>
        <taxon>Mortierellomycetes</taxon>
        <taxon>Mortierellales</taxon>
        <taxon>Mortierellaceae</taxon>
        <taxon>Mortierella</taxon>
    </lineage>
</organism>
<feature type="compositionally biased region" description="Low complexity" evidence="1">
    <location>
        <begin position="1"/>
        <end position="17"/>
    </location>
</feature>
<reference evidence="2" key="1">
    <citation type="journal article" date="2020" name="Fungal Divers.">
        <title>Resolving the Mortierellaceae phylogeny through synthesis of multi-gene phylogenetics and phylogenomics.</title>
        <authorList>
            <person name="Vandepol N."/>
            <person name="Liber J."/>
            <person name="Desiro A."/>
            <person name="Na H."/>
            <person name="Kennedy M."/>
            <person name="Barry K."/>
            <person name="Grigoriev I.V."/>
            <person name="Miller A.N."/>
            <person name="O'Donnell K."/>
            <person name="Stajich J.E."/>
            <person name="Bonito G."/>
        </authorList>
    </citation>
    <scope>NUCLEOTIDE SEQUENCE</scope>
    <source>
        <strain evidence="2">CK1249</strain>
    </source>
</reference>
<evidence type="ECO:0000313" key="3">
    <source>
        <dbReference type="Proteomes" id="UP000738359"/>
    </source>
</evidence>
<feature type="region of interest" description="Disordered" evidence="1">
    <location>
        <begin position="132"/>
        <end position="156"/>
    </location>
</feature>
<feature type="compositionally biased region" description="Basic and acidic residues" evidence="1">
    <location>
        <begin position="78"/>
        <end position="93"/>
    </location>
</feature>
<keyword evidence="3" id="KW-1185">Reference proteome</keyword>
<accession>A0A9P6J2C8</accession>
<proteinExistence type="predicted"/>
<sequence>MGSSASKASNAAPIAKAATRHFPSANVIHERASKAAAGATKAASAREGGRVATTNSPKQDYLDQQKRLEEELARYDKELRKSGKLDGETRPAEDTPSAAELQFFGNLKTLGQVQVPNPDQIKHHEAEAILKRKLPSKSSPNTPTFAQSSPTVTTTGNAATTLTSLKLMQMLQLRNRDPSVWTEDQLAEEFDLKKQDIRALMKYVNTYTILPGKDSKGRESGVWCEDIRGVEILEKPSAVMEAEEAAAAAAAGTGTAPSSPAAGAVNASGESRSRTK</sequence>
<dbReference type="Pfam" id="PF06784">
    <property type="entry name" value="UPF0240"/>
    <property type="match status" value="1"/>
</dbReference>
<feature type="compositionally biased region" description="Low complexity" evidence="1">
    <location>
        <begin position="34"/>
        <end position="46"/>
    </location>
</feature>
<feature type="region of interest" description="Disordered" evidence="1">
    <location>
        <begin position="1"/>
        <end position="63"/>
    </location>
</feature>
<gene>
    <name evidence="2" type="ORF">BGZ70_009163</name>
</gene>
<feature type="region of interest" description="Disordered" evidence="1">
    <location>
        <begin position="78"/>
        <end position="97"/>
    </location>
</feature>
<name>A0A9P6J2C8_MORAP</name>
<dbReference type="GO" id="GO:0032981">
    <property type="term" value="P:mitochondrial respiratory chain complex I assembly"/>
    <property type="evidence" value="ECO:0007669"/>
    <property type="project" value="InterPro"/>
</dbReference>
<protein>
    <recommendedName>
        <fullName evidence="4">NADH dehydrogenase [ubiquinone] 1 alpha subcomplex assembly factor 4</fullName>
    </recommendedName>
</protein>
<dbReference type="GO" id="GO:0005739">
    <property type="term" value="C:mitochondrion"/>
    <property type="evidence" value="ECO:0007669"/>
    <property type="project" value="GOC"/>
</dbReference>
<feature type="region of interest" description="Disordered" evidence="1">
    <location>
        <begin position="243"/>
        <end position="276"/>
    </location>
</feature>
<dbReference type="EMBL" id="JAAAHY010000720">
    <property type="protein sequence ID" value="KAF9958552.1"/>
    <property type="molecule type" value="Genomic_DNA"/>
</dbReference>
<evidence type="ECO:0000256" key="1">
    <source>
        <dbReference type="SAM" id="MobiDB-lite"/>
    </source>
</evidence>
<dbReference type="AlphaFoldDB" id="A0A9P6J2C8"/>
<feature type="compositionally biased region" description="Polar residues" evidence="1">
    <location>
        <begin position="136"/>
        <end position="150"/>
    </location>
</feature>